<evidence type="ECO:0000256" key="3">
    <source>
        <dbReference type="ARBA" id="ARBA00022750"/>
    </source>
</evidence>
<evidence type="ECO:0000256" key="1">
    <source>
        <dbReference type="ARBA" id="ARBA00006814"/>
    </source>
</evidence>
<comment type="caution">
    <text evidence="5">The sequence shown here is derived from an EMBL/GenBank/DDBJ whole genome shotgun (WGS) entry which is preliminary data.</text>
</comment>
<dbReference type="RefSeq" id="WP_112285421.1">
    <property type="nucleotide sequence ID" value="NZ_MASW01000007.1"/>
</dbReference>
<keyword evidence="3" id="KW-0064">Aspartyl protease</keyword>
<proteinExistence type="inferred from homology"/>
<dbReference type="Gene3D" id="3.40.50.1450">
    <property type="entry name" value="HybD-like"/>
    <property type="match status" value="1"/>
</dbReference>
<dbReference type="OrthoDB" id="3828930at2"/>
<keyword evidence="4" id="KW-0378">Hydrolase</keyword>
<keyword evidence="6" id="KW-1185">Reference proteome</keyword>
<dbReference type="PANTHER" id="PTHR30302:SF1">
    <property type="entry name" value="HYDROGENASE 2 MATURATION PROTEASE"/>
    <property type="match status" value="1"/>
</dbReference>
<evidence type="ECO:0000256" key="4">
    <source>
        <dbReference type="ARBA" id="ARBA00022801"/>
    </source>
</evidence>
<dbReference type="Proteomes" id="UP000249915">
    <property type="component" value="Unassembled WGS sequence"/>
</dbReference>
<dbReference type="Pfam" id="PF01750">
    <property type="entry name" value="HycI"/>
    <property type="match status" value="1"/>
</dbReference>
<dbReference type="EMBL" id="MASW01000007">
    <property type="protein sequence ID" value="PXY19496.1"/>
    <property type="molecule type" value="Genomic_DNA"/>
</dbReference>
<evidence type="ECO:0000256" key="2">
    <source>
        <dbReference type="ARBA" id="ARBA00022670"/>
    </source>
</evidence>
<name>A0A2V4AJY7_9PSEU</name>
<dbReference type="NCBIfam" id="TIGR00072">
    <property type="entry name" value="hydrog_prot"/>
    <property type="match status" value="1"/>
</dbReference>
<reference evidence="5 6" key="1">
    <citation type="submission" date="2016-07" db="EMBL/GenBank/DDBJ databases">
        <title>Draft genome sequence of Prauserella muralis DSM 45305, isolated from a mould-covered wall in an indoor environment.</title>
        <authorList>
            <person name="Ruckert C."/>
            <person name="Albersmeier A."/>
            <person name="Jiang C.-L."/>
            <person name="Jiang Y."/>
            <person name="Kalinowski J."/>
            <person name="Schneider O."/>
            <person name="Winkler A."/>
            <person name="Zotchev S.B."/>
        </authorList>
    </citation>
    <scope>NUCLEOTIDE SEQUENCE [LARGE SCALE GENOMIC DNA]</scope>
    <source>
        <strain evidence="5 6">DSM 45305</strain>
    </source>
</reference>
<dbReference type="PANTHER" id="PTHR30302">
    <property type="entry name" value="HYDROGENASE 1 MATURATION PROTEASE"/>
    <property type="match status" value="1"/>
</dbReference>
<keyword evidence="2" id="KW-0645">Protease</keyword>
<organism evidence="5 6">
    <name type="scientific">Prauserella muralis</name>
    <dbReference type="NCBI Taxonomy" id="588067"/>
    <lineage>
        <taxon>Bacteria</taxon>
        <taxon>Bacillati</taxon>
        <taxon>Actinomycetota</taxon>
        <taxon>Actinomycetes</taxon>
        <taxon>Pseudonocardiales</taxon>
        <taxon>Pseudonocardiaceae</taxon>
        <taxon>Prauserella</taxon>
    </lineage>
</organism>
<protein>
    <submittedName>
        <fullName evidence="5">Peptidase M52</fullName>
    </submittedName>
</protein>
<dbReference type="InterPro" id="IPR000671">
    <property type="entry name" value="Peptidase_A31"/>
</dbReference>
<dbReference type="AlphaFoldDB" id="A0A2V4AJY7"/>
<accession>A0A2V4AJY7</accession>
<dbReference type="GO" id="GO:0008047">
    <property type="term" value="F:enzyme activator activity"/>
    <property type="evidence" value="ECO:0007669"/>
    <property type="project" value="InterPro"/>
</dbReference>
<dbReference type="GO" id="GO:0016485">
    <property type="term" value="P:protein processing"/>
    <property type="evidence" value="ECO:0007669"/>
    <property type="project" value="TreeGrafter"/>
</dbReference>
<evidence type="ECO:0000313" key="6">
    <source>
        <dbReference type="Proteomes" id="UP000249915"/>
    </source>
</evidence>
<dbReference type="PRINTS" id="PR00446">
    <property type="entry name" value="HYDRGNUPTAKE"/>
</dbReference>
<sequence>MRPRVLVAGVGNALLGDDGFGVDVVQRLEAEALPDWVQIADFGLGCGARVAQHLLGGYDTTILVDATPRGGRPGELCVIEAELDEHPHALPLLLDPHGIRPEGALRLLELLGGDAGRVLVVGCEPAKTTGVGLSDPVAAAVPEAVRIVRDLVWGTEPGRPVVSVQPEAPRQFEAVRGQ</sequence>
<dbReference type="InterPro" id="IPR023430">
    <property type="entry name" value="Pept_HybD-like_dom_sf"/>
</dbReference>
<dbReference type="SUPFAM" id="SSF53163">
    <property type="entry name" value="HybD-like"/>
    <property type="match status" value="1"/>
</dbReference>
<comment type="similarity">
    <text evidence="1">Belongs to the peptidase A31 family.</text>
</comment>
<dbReference type="GO" id="GO:0004190">
    <property type="term" value="F:aspartic-type endopeptidase activity"/>
    <property type="evidence" value="ECO:0007669"/>
    <property type="project" value="UniProtKB-KW"/>
</dbReference>
<evidence type="ECO:0000313" key="5">
    <source>
        <dbReference type="EMBL" id="PXY19496.1"/>
    </source>
</evidence>
<gene>
    <name evidence="5" type="ORF">BAY60_32680</name>
</gene>